<feature type="non-terminal residue" evidence="2">
    <location>
        <position position="1"/>
    </location>
</feature>
<keyword evidence="3" id="KW-1185">Reference proteome</keyword>
<feature type="region of interest" description="Disordered" evidence="1">
    <location>
        <begin position="104"/>
        <end position="128"/>
    </location>
</feature>
<comment type="caution">
    <text evidence="2">The sequence shown here is derived from an EMBL/GenBank/DDBJ whole genome shotgun (WGS) entry which is preliminary data.</text>
</comment>
<evidence type="ECO:0000256" key="1">
    <source>
        <dbReference type="SAM" id="MobiDB-lite"/>
    </source>
</evidence>
<organism evidence="2 3">
    <name type="scientific">Bonamia ostreae</name>
    <dbReference type="NCBI Taxonomy" id="126728"/>
    <lineage>
        <taxon>Eukaryota</taxon>
        <taxon>Sar</taxon>
        <taxon>Rhizaria</taxon>
        <taxon>Endomyxa</taxon>
        <taxon>Ascetosporea</taxon>
        <taxon>Haplosporida</taxon>
        <taxon>Bonamia</taxon>
    </lineage>
</organism>
<proteinExistence type="predicted"/>
<feature type="compositionally biased region" description="Basic and acidic residues" evidence="1">
    <location>
        <begin position="118"/>
        <end position="128"/>
    </location>
</feature>
<dbReference type="EMBL" id="JBDODL010003063">
    <property type="protein sequence ID" value="MES1922544.1"/>
    <property type="molecule type" value="Genomic_DNA"/>
</dbReference>
<gene>
    <name evidence="2" type="ORF">MHBO_004058</name>
</gene>
<name>A0ABV2ASU6_9EUKA</name>
<accession>A0ABV2ASU6</accession>
<dbReference type="Proteomes" id="UP001439008">
    <property type="component" value="Unassembled WGS sequence"/>
</dbReference>
<evidence type="ECO:0000313" key="3">
    <source>
        <dbReference type="Proteomes" id="UP001439008"/>
    </source>
</evidence>
<protein>
    <recommendedName>
        <fullName evidence="4">Interleukin-6</fullName>
    </recommendedName>
</protein>
<evidence type="ECO:0008006" key="4">
    <source>
        <dbReference type="Google" id="ProtNLM"/>
    </source>
</evidence>
<evidence type="ECO:0000313" key="2">
    <source>
        <dbReference type="EMBL" id="MES1922544.1"/>
    </source>
</evidence>
<reference evidence="2 3" key="1">
    <citation type="journal article" date="2024" name="BMC Biol.">
        <title>Comparative genomics of Ascetosporea gives new insight into the evolutionary basis for animal parasitism in Rhizaria.</title>
        <authorList>
            <person name="Hiltunen Thoren M."/>
            <person name="Onut-Brannstrom I."/>
            <person name="Alfjorden A."/>
            <person name="Peckova H."/>
            <person name="Swords F."/>
            <person name="Hooper C."/>
            <person name="Holzer A.S."/>
            <person name="Bass D."/>
            <person name="Burki F."/>
        </authorList>
    </citation>
    <scope>NUCLEOTIDE SEQUENCE [LARGE SCALE GENOMIC DNA]</scope>
    <source>
        <strain evidence="2">20-A016</strain>
    </source>
</reference>
<sequence>QTVYQSLKDAVLEKECKENNFIFYMDNFEQTDIHYSDLLETKMDMEHVLQPRGDKSHLYNAYCACVEEEFKHFKKSVESSDLNDTKSFPEIFGCLEKLEEMLNTHNKKPQTNQGGKVKTKDYLRKMER</sequence>